<dbReference type="InterPro" id="IPR036779">
    <property type="entry name" value="LysM_dom_sf"/>
</dbReference>
<accession>A0ABU2GK17</accession>
<dbReference type="SMART" id="SM00257">
    <property type="entry name" value="LysM"/>
    <property type="match status" value="1"/>
</dbReference>
<dbReference type="PROSITE" id="PS51782">
    <property type="entry name" value="LYSM"/>
    <property type="match status" value="1"/>
</dbReference>
<dbReference type="SUPFAM" id="SSF54106">
    <property type="entry name" value="LysM domain"/>
    <property type="match status" value="1"/>
</dbReference>
<comment type="caution">
    <text evidence="2">The sequence shown here is derived from an EMBL/GenBank/DDBJ whole genome shotgun (WGS) entry which is preliminary data.</text>
</comment>
<dbReference type="CDD" id="cd00118">
    <property type="entry name" value="LysM"/>
    <property type="match status" value="1"/>
</dbReference>
<dbReference type="Proteomes" id="UP001257060">
    <property type="component" value="Unassembled WGS sequence"/>
</dbReference>
<dbReference type="EMBL" id="JAMQOP010000005">
    <property type="protein sequence ID" value="MDS0301125.1"/>
    <property type="molecule type" value="Genomic_DNA"/>
</dbReference>
<feature type="domain" description="LysM" evidence="1">
    <location>
        <begin position="170"/>
        <end position="217"/>
    </location>
</feature>
<dbReference type="InterPro" id="IPR045361">
    <property type="entry name" value="CIS_tube_prot_N"/>
</dbReference>
<protein>
    <submittedName>
        <fullName evidence="2">LysM peptidoglycan-binding domain-containing protein</fullName>
    </submittedName>
</protein>
<dbReference type="PANTHER" id="PTHR34700">
    <property type="entry name" value="POTASSIUM BINDING PROTEIN KBP"/>
    <property type="match status" value="1"/>
</dbReference>
<dbReference type="Pfam" id="PF01476">
    <property type="entry name" value="LysM"/>
    <property type="match status" value="1"/>
</dbReference>
<dbReference type="Gene3D" id="3.10.350.10">
    <property type="entry name" value="LysM domain"/>
    <property type="match status" value="1"/>
</dbReference>
<evidence type="ECO:0000313" key="2">
    <source>
        <dbReference type="EMBL" id="MDS0301125.1"/>
    </source>
</evidence>
<name>A0ABU2GK17_9EURY</name>
<dbReference type="InterPro" id="IPR052196">
    <property type="entry name" value="Bact_Kbp"/>
</dbReference>
<gene>
    <name evidence="2" type="ORF">NDI76_20520</name>
</gene>
<dbReference type="RefSeq" id="WP_310926047.1">
    <property type="nucleotide sequence ID" value="NZ_JAMQOP010000005.1"/>
</dbReference>
<evidence type="ECO:0000313" key="3">
    <source>
        <dbReference type="Proteomes" id="UP001257060"/>
    </source>
</evidence>
<organism evidence="2 3">
    <name type="scientific">Halogeometricum salsisoli</name>
    <dbReference type="NCBI Taxonomy" id="2950536"/>
    <lineage>
        <taxon>Archaea</taxon>
        <taxon>Methanobacteriati</taxon>
        <taxon>Methanobacteriota</taxon>
        <taxon>Stenosarchaea group</taxon>
        <taxon>Halobacteria</taxon>
        <taxon>Halobacteriales</taxon>
        <taxon>Haloferacaceae</taxon>
        <taxon>Halogeometricum</taxon>
    </lineage>
</organism>
<dbReference type="PANTHER" id="PTHR34700:SF4">
    <property type="entry name" value="PHAGE-LIKE ELEMENT PBSX PROTEIN XKDP"/>
    <property type="match status" value="1"/>
</dbReference>
<dbReference type="Pfam" id="PF19266">
    <property type="entry name" value="CIS_tube"/>
    <property type="match status" value="1"/>
</dbReference>
<sequence length="222" mass="24604">MANDRPTSSELTKARIEVLDRSGRVDDDRTVTVTFNPAEYKLVTDVNYEQQNTAGRTNADPQFAGGRPETLSMTLLFDTYEAGTDVRTEYTDKLDALLTKADDRHAPPRCRFVWGTFGFVGHLMSADKSFTMFRPDGTPVRANVSVSFTGLQMGREEQTGGAAETTDQTRTRTVVQGDTLWAISGEEYGDPTEWRRIADANDIDDPKTLQIGTELVIPPRSG</sequence>
<evidence type="ECO:0000259" key="1">
    <source>
        <dbReference type="PROSITE" id="PS51782"/>
    </source>
</evidence>
<dbReference type="InterPro" id="IPR018392">
    <property type="entry name" value="LysM"/>
</dbReference>
<keyword evidence="3" id="KW-1185">Reference proteome</keyword>
<reference evidence="2 3" key="1">
    <citation type="submission" date="2022-06" db="EMBL/GenBank/DDBJ databases">
        <title>Halogeometricum sp. a new haloarchaeum isolate from saline soil.</title>
        <authorList>
            <person name="Strakova D."/>
            <person name="Galisteo C."/>
            <person name="Sanchez-Porro C."/>
            <person name="Ventosa A."/>
        </authorList>
    </citation>
    <scope>NUCLEOTIDE SEQUENCE [LARGE SCALE GENOMIC DNA]</scope>
    <source>
        <strain evidence="2 3">S1BR25-6</strain>
    </source>
</reference>
<proteinExistence type="predicted"/>